<dbReference type="Proteomes" id="UP000827138">
    <property type="component" value="Chromosome"/>
</dbReference>
<dbReference type="EMBL" id="CP080647">
    <property type="protein sequence ID" value="QYX76109.1"/>
    <property type="molecule type" value="Genomic_DNA"/>
</dbReference>
<sequence length="86" mass="9712">MAEDTEVTEFWMVCETGDIESFDNYDAAHEAMTAAVKRDVEKHGEETARKSGLWHPYGYSIKVMQGGRDATDDWGWNEPDKPLSVA</sequence>
<dbReference type="RefSeq" id="WP_220645244.1">
    <property type="nucleotide sequence ID" value="NZ_CP080647.1"/>
</dbReference>
<reference evidence="1 2" key="1">
    <citation type="submission" date="2021-08" db="EMBL/GenBank/DDBJ databases">
        <authorList>
            <person name="Ping M."/>
        </authorList>
    </citation>
    <scope>NUCLEOTIDE SEQUENCE [LARGE SCALE GENOMIC DNA]</scope>
    <source>
        <strain evidence="1 2">MG28</strain>
    </source>
</reference>
<organism evidence="1 2">
    <name type="scientific">Streptomyces akebiae</name>
    <dbReference type="NCBI Taxonomy" id="2865673"/>
    <lineage>
        <taxon>Bacteria</taxon>
        <taxon>Bacillati</taxon>
        <taxon>Actinomycetota</taxon>
        <taxon>Actinomycetes</taxon>
        <taxon>Kitasatosporales</taxon>
        <taxon>Streptomycetaceae</taxon>
        <taxon>Streptomyces</taxon>
    </lineage>
</organism>
<name>A0ABX8XKE5_9ACTN</name>
<protein>
    <submittedName>
        <fullName evidence="1">Uncharacterized protein</fullName>
    </submittedName>
</protein>
<evidence type="ECO:0000313" key="1">
    <source>
        <dbReference type="EMBL" id="QYX76109.1"/>
    </source>
</evidence>
<proteinExistence type="predicted"/>
<gene>
    <name evidence="1" type="ORF">K1J60_05950</name>
</gene>
<keyword evidence="2" id="KW-1185">Reference proteome</keyword>
<evidence type="ECO:0000313" key="2">
    <source>
        <dbReference type="Proteomes" id="UP000827138"/>
    </source>
</evidence>
<accession>A0ABX8XKE5</accession>